<reference evidence="8" key="4">
    <citation type="journal article" date="2018" name="Nat. Plants">
        <title>Whole-genome landscape of Medicago truncatula symbiotic genes.</title>
        <authorList>
            <person name="Pecrix Y."/>
            <person name="Gamas P."/>
            <person name="Carrere S."/>
        </authorList>
    </citation>
    <scope>NUCLEOTIDE SEQUENCE</scope>
    <source>
        <tissue evidence="8">Leaves</tissue>
    </source>
</reference>
<evidence type="ECO:0000256" key="4">
    <source>
        <dbReference type="ARBA" id="ARBA00023242"/>
    </source>
</evidence>
<evidence type="ECO:0000256" key="5">
    <source>
        <dbReference type="SAM" id="MobiDB-lite"/>
    </source>
</evidence>
<dbReference type="GO" id="GO:0046983">
    <property type="term" value="F:protein dimerization activity"/>
    <property type="evidence" value="ECO:0007669"/>
    <property type="project" value="InterPro"/>
</dbReference>
<dbReference type="EMBL" id="PSQE01000004">
    <property type="protein sequence ID" value="RHN61138.1"/>
    <property type="molecule type" value="Genomic_DNA"/>
</dbReference>
<dbReference type="AlphaFoldDB" id="A0A072UKT5"/>
<comment type="subcellular location">
    <subcellularLocation>
        <location evidence="1">Nucleus</location>
    </subcellularLocation>
</comment>
<reference evidence="7 10" key="2">
    <citation type="journal article" date="2014" name="BMC Genomics">
        <title>An improved genome release (version Mt4.0) for the model legume Medicago truncatula.</title>
        <authorList>
            <person name="Tang H."/>
            <person name="Krishnakumar V."/>
            <person name="Bidwell S."/>
            <person name="Rosen B."/>
            <person name="Chan A."/>
            <person name="Zhou S."/>
            <person name="Gentzbittel L."/>
            <person name="Childs K.L."/>
            <person name="Yandell M."/>
            <person name="Gundlach H."/>
            <person name="Mayer K.F."/>
            <person name="Schwartz D.C."/>
            <person name="Town C.D."/>
        </authorList>
    </citation>
    <scope>GENOME REANNOTATION</scope>
    <source>
        <strain evidence="7">A17</strain>
        <strain evidence="9 10">cv. Jemalong A17</strain>
    </source>
</reference>
<dbReference type="EnsemblPlants" id="KEH30307">
    <property type="protein sequence ID" value="KEH30307"/>
    <property type="gene ID" value="MTR_4g067010"/>
</dbReference>
<dbReference type="Proteomes" id="UP000265566">
    <property type="component" value="Chromosome 4"/>
</dbReference>
<dbReference type="InterPro" id="IPR036638">
    <property type="entry name" value="HLH_DNA-bd_sf"/>
</dbReference>
<name>A0A072UKT5_MEDTR</name>
<evidence type="ECO:0000259" key="6">
    <source>
        <dbReference type="PROSITE" id="PS50888"/>
    </source>
</evidence>
<dbReference type="Gene3D" id="4.10.280.10">
    <property type="entry name" value="Helix-loop-helix DNA-binding domain"/>
    <property type="match status" value="1"/>
</dbReference>
<dbReference type="HOGENOM" id="CLU_046481_0_0_1"/>
<protein>
    <submittedName>
        <fullName evidence="7">Basic helix loop helix (BHLH) DNA-binding family protein</fullName>
    </submittedName>
    <submittedName>
        <fullName evidence="8">Putative transcription factor bHLH family</fullName>
    </submittedName>
</protein>
<dbReference type="GO" id="GO:0003677">
    <property type="term" value="F:DNA binding"/>
    <property type="evidence" value="ECO:0007669"/>
    <property type="project" value="UniProtKB-KW"/>
</dbReference>
<sequence length="329" mass="37074">MEEINNSAMKVSSSISSWLSDLEMDEYNIFAEECNLNFLDADVGGFLSQDISNVFQEQNKQQCLSLGSTSTNDLSKSFIHETIDDSDKISESLSPNISPSFQFQIPNSPPSNSKENETISVSPTELENMNHSTETSKGKRPRAHGRDHIMAERNRREKLTQTFIALAALVPNLKKMDKLSILFDTIKYMKELKNRLEVVEEQNKKTKESSSTKPCLCSNEDSSSCDDSVECVIGSTFQVEARVLGKQMLIRIQCQEHRGLLVKIMVEIQKYQLFVVNSSVIPFGDSILDITIIAQLGEGYNLSIKELVKNVRMALLKFIHHNMNMSTCN</sequence>
<evidence type="ECO:0000313" key="7">
    <source>
        <dbReference type="EMBL" id="KEH30307.1"/>
    </source>
</evidence>
<dbReference type="PANTHER" id="PTHR45959">
    <property type="entry name" value="BHLH TRANSCRIPTION FACTOR"/>
    <property type="match status" value="1"/>
</dbReference>
<dbReference type="SUPFAM" id="SSF47459">
    <property type="entry name" value="HLH, helix-loop-helix DNA-binding domain"/>
    <property type="match status" value="1"/>
</dbReference>
<dbReference type="PANTHER" id="PTHR45959:SF43">
    <property type="entry name" value="BASIC HELIX LOOP HELIX (BHLH) DNA-BINDING FAMILY PROTEIN"/>
    <property type="match status" value="1"/>
</dbReference>
<dbReference type="KEGG" id="mtr:25492647"/>
<organism evidence="7 10">
    <name type="scientific">Medicago truncatula</name>
    <name type="common">Barrel medic</name>
    <name type="synonym">Medicago tribuloides</name>
    <dbReference type="NCBI Taxonomy" id="3880"/>
    <lineage>
        <taxon>Eukaryota</taxon>
        <taxon>Viridiplantae</taxon>
        <taxon>Streptophyta</taxon>
        <taxon>Embryophyta</taxon>
        <taxon>Tracheophyta</taxon>
        <taxon>Spermatophyta</taxon>
        <taxon>Magnoliopsida</taxon>
        <taxon>eudicotyledons</taxon>
        <taxon>Gunneridae</taxon>
        <taxon>Pentapetalae</taxon>
        <taxon>rosids</taxon>
        <taxon>fabids</taxon>
        <taxon>Fabales</taxon>
        <taxon>Fabaceae</taxon>
        <taxon>Papilionoideae</taxon>
        <taxon>50 kb inversion clade</taxon>
        <taxon>NPAAA clade</taxon>
        <taxon>Hologalegina</taxon>
        <taxon>IRL clade</taxon>
        <taxon>Trifolieae</taxon>
        <taxon>Medicago</taxon>
    </lineage>
</organism>
<dbReference type="Gramene" id="rna23571">
    <property type="protein sequence ID" value="RHN61138.1"/>
    <property type="gene ID" value="gene23571"/>
</dbReference>
<accession>A0A072UKT5</accession>
<dbReference type="InterPro" id="IPR052610">
    <property type="entry name" value="bHLH_transcription_regulator"/>
</dbReference>
<dbReference type="STRING" id="3880.A0A072UKT5"/>
<reference evidence="9" key="3">
    <citation type="submission" date="2015-04" db="UniProtKB">
        <authorList>
            <consortium name="EnsemblPlants"/>
        </authorList>
    </citation>
    <scope>IDENTIFICATION</scope>
    <source>
        <strain evidence="9">cv. Jemalong A17</strain>
    </source>
</reference>
<feature type="domain" description="BHLH" evidence="6">
    <location>
        <begin position="143"/>
        <end position="192"/>
    </location>
</feature>
<reference evidence="7 10" key="1">
    <citation type="journal article" date="2011" name="Nature">
        <title>The Medicago genome provides insight into the evolution of rhizobial symbioses.</title>
        <authorList>
            <person name="Young N.D."/>
            <person name="Debelle F."/>
            <person name="Oldroyd G.E."/>
            <person name="Geurts R."/>
            <person name="Cannon S.B."/>
            <person name="Udvardi M.K."/>
            <person name="Benedito V.A."/>
            <person name="Mayer K.F."/>
            <person name="Gouzy J."/>
            <person name="Schoof H."/>
            <person name="Van de Peer Y."/>
            <person name="Proost S."/>
            <person name="Cook D.R."/>
            <person name="Meyers B.C."/>
            <person name="Spannagl M."/>
            <person name="Cheung F."/>
            <person name="De Mita S."/>
            <person name="Krishnakumar V."/>
            <person name="Gundlach H."/>
            <person name="Zhou S."/>
            <person name="Mudge J."/>
            <person name="Bharti A.K."/>
            <person name="Murray J.D."/>
            <person name="Naoumkina M.A."/>
            <person name="Rosen B."/>
            <person name="Silverstein K.A."/>
            <person name="Tang H."/>
            <person name="Rombauts S."/>
            <person name="Zhao P.X."/>
            <person name="Zhou P."/>
            <person name="Barbe V."/>
            <person name="Bardou P."/>
            <person name="Bechner M."/>
            <person name="Bellec A."/>
            <person name="Berger A."/>
            <person name="Berges H."/>
            <person name="Bidwell S."/>
            <person name="Bisseling T."/>
            <person name="Choisne N."/>
            <person name="Couloux A."/>
            <person name="Denny R."/>
            <person name="Deshpande S."/>
            <person name="Dai X."/>
            <person name="Doyle J.J."/>
            <person name="Dudez A.M."/>
            <person name="Farmer A.D."/>
            <person name="Fouteau S."/>
            <person name="Franken C."/>
            <person name="Gibelin C."/>
            <person name="Gish J."/>
            <person name="Goldstein S."/>
            <person name="Gonzalez A.J."/>
            <person name="Green P.J."/>
            <person name="Hallab A."/>
            <person name="Hartog M."/>
            <person name="Hua A."/>
            <person name="Humphray S.J."/>
            <person name="Jeong D.H."/>
            <person name="Jing Y."/>
            <person name="Jocker A."/>
            <person name="Kenton S.M."/>
            <person name="Kim D.J."/>
            <person name="Klee K."/>
            <person name="Lai H."/>
            <person name="Lang C."/>
            <person name="Lin S."/>
            <person name="Macmil S.L."/>
            <person name="Magdelenat G."/>
            <person name="Matthews L."/>
            <person name="McCorrison J."/>
            <person name="Monaghan E.L."/>
            <person name="Mun J.H."/>
            <person name="Najar F.Z."/>
            <person name="Nicholson C."/>
            <person name="Noirot C."/>
            <person name="O'Bleness M."/>
            <person name="Paule C.R."/>
            <person name="Poulain J."/>
            <person name="Prion F."/>
            <person name="Qin B."/>
            <person name="Qu C."/>
            <person name="Retzel E.F."/>
            <person name="Riddle C."/>
            <person name="Sallet E."/>
            <person name="Samain S."/>
            <person name="Samson N."/>
            <person name="Sanders I."/>
            <person name="Saurat O."/>
            <person name="Scarpelli C."/>
            <person name="Schiex T."/>
            <person name="Segurens B."/>
            <person name="Severin A.J."/>
            <person name="Sherrier D.J."/>
            <person name="Shi R."/>
            <person name="Sims S."/>
            <person name="Singer S.R."/>
            <person name="Sinharoy S."/>
            <person name="Sterck L."/>
            <person name="Viollet A."/>
            <person name="Wang B.B."/>
            <person name="Wang K."/>
            <person name="Wang M."/>
            <person name="Wang X."/>
            <person name="Warfsmann J."/>
            <person name="Weissenbach J."/>
            <person name="White D.D."/>
            <person name="White J.D."/>
            <person name="Wiley G.B."/>
            <person name="Wincker P."/>
            <person name="Xing Y."/>
            <person name="Yang L."/>
            <person name="Yao Z."/>
            <person name="Ying F."/>
            <person name="Zhai J."/>
            <person name="Zhou L."/>
            <person name="Zuber A."/>
            <person name="Denarie J."/>
            <person name="Dixon R.A."/>
            <person name="May G.D."/>
            <person name="Schwartz D.C."/>
            <person name="Rogers J."/>
            <person name="Quetier F."/>
            <person name="Town C.D."/>
            <person name="Roe B.A."/>
        </authorList>
    </citation>
    <scope>NUCLEOTIDE SEQUENCE [LARGE SCALE GENOMIC DNA]</scope>
    <source>
        <strain evidence="7">A17</strain>
        <strain evidence="9 10">cv. Jemalong A17</strain>
    </source>
</reference>
<keyword evidence="3" id="KW-0804">Transcription</keyword>
<keyword evidence="2" id="KW-0805">Transcription regulation</keyword>
<gene>
    <name evidence="9" type="primary">25492647</name>
    <name evidence="7" type="ordered locus">MTR_4g067010</name>
    <name evidence="8" type="ORF">MtrunA17_Chr4g0033391</name>
</gene>
<proteinExistence type="predicted"/>
<dbReference type="InterPro" id="IPR054502">
    <property type="entry name" value="bHLH-TF_ACT-like_plant"/>
</dbReference>
<evidence type="ECO:0000313" key="10">
    <source>
        <dbReference type="Proteomes" id="UP000002051"/>
    </source>
</evidence>
<dbReference type="Proteomes" id="UP000002051">
    <property type="component" value="Chromosome 4"/>
</dbReference>
<dbReference type="OrthoDB" id="690068at2759"/>
<feature type="region of interest" description="Disordered" evidence="5">
    <location>
        <begin position="105"/>
        <end position="146"/>
    </location>
</feature>
<evidence type="ECO:0000313" key="8">
    <source>
        <dbReference type="EMBL" id="RHN61138.1"/>
    </source>
</evidence>
<dbReference type="InterPro" id="IPR011598">
    <property type="entry name" value="bHLH_dom"/>
</dbReference>
<evidence type="ECO:0000256" key="3">
    <source>
        <dbReference type="ARBA" id="ARBA00023163"/>
    </source>
</evidence>
<dbReference type="Pfam" id="PF00010">
    <property type="entry name" value="HLH"/>
    <property type="match status" value="1"/>
</dbReference>
<evidence type="ECO:0000313" key="9">
    <source>
        <dbReference type="EnsemblPlants" id="KEH30307"/>
    </source>
</evidence>
<keyword evidence="10" id="KW-1185">Reference proteome</keyword>
<dbReference type="GO" id="GO:0005634">
    <property type="term" value="C:nucleus"/>
    <property type="evidence" value="ECO:0007669"/>
    <property type="project" value="UniProtKB-SubCell"/>
</dbReference>
<feature type="compositionally biased region" description="Polar residues" evidence="5">
    <location>
        <begin position="105"/>
        <end position="135"/>
    </location>
</feature>
<dbReference type="Pfam" id="PF22754">
    <property type="entry name" value="bHLH-TF_ACT-like_plant"/>
    <property type="match status" value="1"/>
</dbReference>
<dbReference type="GO" id="GO:0080090">
    <property type="term" value="P:regulation of primary metabolic process"/>
    <property type="evidence" value="ECO:0007669"/>
    <property type="project" value="UniProtKB-ARBA"/>
</dbReference>
<dbReference type="PROSITE" id="PS50888">
    <property type="entry name" value="BHLH"/>
    <property type="match status" value="1"/>
</dbReference>
<keyword evidence="7" id="KW-0238">DNA-binding</keyword>
<evidence type="ECO:0000256" key="2">
    <source>
        <dbReference type="ARBA" id="ARBA00023015"/>
    </source>
</evidence>
<evidence type="ECO:0000256" key="1">
    <source>
        <dbReference type="ARBA" id="ARBA00004123"/>
    </source>
</evidence>
<dbReference type="EMBL" id="CM001220">
    <property type="protein sequence ID" value="KEH30307.1"/>
    <property type="molecule type" value="Genomic_DNA"/>
</dbReference>
<dbReference type="SMART" id="SM00353">
    <property type="entry name" value="HLH"/>
    <property type="match status" value="1"/>
</dbReference>
<keyword evidence="4" id="KW-0539">Nucleus</keyword>